<dbReference type="RefSeq" id="WP_054964110.1">
    <property type="nucleotide sequence ID" value="NZ_LKBH01000276.1"/>
</dbReference>
<evidence type="ECO:0000313" key="2">
    <source>
        <dbReference type="Proteomes" id="UP000050301"/>
    </source>
</evidence>
<evidence type="ECO:0008006" key="3">
    <source>
        <dbReference type="Google" id="ProtNLM"/>
    </source>
</evidence>
<accession>A0A0Q0VKP8</accession>
<reference evidence="1 2" key="1">
    <citation type="submission" date="2015-09" db="EMBL/GenBank/DDBJ databases">
        <title>Heavy metals and arsenic resistance mechanisms in polyextremophilic archaea of the family Ferroplasmaceae.</title>
        <authorList>
            <person name="Bulaev A.G."/>
            <person name="Kanygina A.V."/>
        </authorList>
    </citation>
    <scope>NUCLEOTIDE SEQUENCE [LARGE SCALE GENOMIC DNA]</scope>
    <source>
        <strain evidence="1 2">BH2</strain>
    </source>
</reference>
<keyword evidence="2" id="KW-1185">Reference proteome</keyword>
<sequence length="261" mass="30229">MEIEKIQDPSEISAFMDVIKSAWNTDSALNGFKDTIHSMAYHGGFVLAAYDNSEIVGISFSYPGYRHGKTYLYSHMTGVISDKKYSGVGYMLKKKQMELAREYGYDLIAWTFDPMMSLNAYFNINKLGAFSRTYIDNFYGEMHDGINAGLPTDRLVAEWYINDDYDRSYDNVQYINFIDASQFIVSFNLNNLGSTIGLKIFPDFISLKNYDIKKALEIKLQYRDILKRLFNSGYVIINFEKLTSSYILKKNYKLKQENIFL</sequence>
<dbReference type="PANTHER" id="PTHR41700">
    <property type="entry name" value="GCN5-RELATED N-ACETYLTRANSFERASE"/>
    <property type="match status" value="1"/>
</dbReference>
<dbReference type="EMBL" id="LKBH01000276">
    <property type="protein sequence ID" value="KQB34034.1"/>
    <property type="molecule type" value="Genomic_DNA"/>
</dbReference>
<dbReference type="InterPro" id="IPR038764">
    <property type="entry name" value="GNAT_N_AcTrfase_prd"/>
</dbReference>
<dbReference type="Proteomes" id="UP000050301">
    <property type="component" value="Unassembled WGS sequence"/>
</dbReference>
<organism evidence="1 2">
    <name type="scientific">Acidiplasma cupricumulans</name>
    <dbReference type="NCBI Taxonomy" id="312540"/>
    <lineage>
        <taxon>Archaea</taxon>
        <taxon>Methanobacteriati</taxon>
        <taxon>Thermoplasmatota</taxon>
        <taxon>Thermoplasmata</taxon>
        <taxon>Thermoplasmatales</taxon>
        <taxon>Ferroplasmaceae</taxon>
        <taxon>Acidiplasma</taxon>
    </lineage>
</organism>
<dbReference type="InterPro" id="IPR016181">
    <property type="entry name" value="Acyl_CoA_acyltransferase"/>
</dbReference>
<comment type="caution">
    <text evidence="1">The sequence shown here is derived from an EMBL/GenBank/DDBJ whole genome shotgun (WGS) entry which is preliminary data.</text>
</comment>
<dbReference type="SUPFAM" id="SSF55729">
    <property type="entry name" value="Acyl-CoA N-acyltransferases (Nat)"/>
    <property type="match status" value="1"/>
</dbReference>
<dbReference type="InParanoid" id="A0A0Q0VKP8"/>
<evidence type="ECO:0000313" key="1">
    <source>
        <dbReference type="EMBL" id="KQB34034.1"/>
    </source>
</evidence>
<protein>
    <recommendedName>
        <fullName evidence="3">N-acetyltransferase domain-containing protein</fullName>
    </recommendedName>
</protein>
<proteinExistence type="predicted"/>
<gene>
    <name evidence="1" type="ORF">AOG55_01595</name>
</gene>
<dbReference type="PANTHER" id="PTHR41700:SF1">
    <property type="entry name" value="N-ACETYLTRANSFERASE DOMAIN-CONTAINING PROTEIN"/>
    <property type="match status" value="1"/>
</dbReference>
<name>A0A0Q0VKP8_9ARCH</name>
<dbReference type="Gene3D" id="3.40.630.30">
    <property type="match status" value="1"/>
</dbReference>
<dbReference type="AlphaFoldDB" id="A0A0Q0VKP8"/>